<proteinExistence type="predicted"/>
<name>A0A165DNW8_9BASI</name>
<dbReference type="Proteomes" id="UP000076842">
    <property type="component" value="Unassembled WGS sequence"/>
</dbReference>
<gene>
    <name evidence="1" type="ORF">CALCODRAFT_557641</name>
</gene>
<evidence type="ECO:0000313" key="2">
    <source>
        <dbReference type="Proteomes" id="UP000076842"/>
    </source>
</evidence>
<dbReference type="EMBL" id="KV424043">
    <property type="protein sequence ID" value="KZT53210.1"/>
    <property type="molecule type" value="Genomic_DNA"/>
</dbReference>
<evidence type="ECO:0000313" key="1">
    <source>
        <dbReference type="EMBL" id="KZT53210.1"/>
    </source>
</evidence>
<keyword evidence="2" id="KW-1185">Reference proteome</keyword>
<organism evidence="1 2">
    <name type="scientific">Calocera cornea HHB12733</name>
    <dbReference type="NCBI Taxonomy" id="1353952"/>
    <lineage>
        <taxon>Eukaryota</taxon>
        <taxon>Fungi</taxon>
        <taxon>Dikarya</taxon>
        <taxon>Basidiomycota</taxon>
        <taxon>Agaricomycotina</taxon>
        <taxon>Dacrymycetes</taxon>
        <taxon>Dacrymycetales</taxon>
        <taxon>Dacrymycetaceae</taxon>
        <taxon>Calocera</taxon>
    </lineage>
</organism>
<dbReference type="AlphaFoldDB" id="A0A165DNW8"/>
<dbReference type="InParanoid" id="A0A165DNW8"/>
<sequence>MSTRVDHEGKVISVGGHGLGRLAMEILAKDGWFSFDRIDNLNGGKTTSCTFYAEIIGGTLLISFYEYKEVQGAEPRQLIGQYKKEKVGGRLAARGTCTLQVEKVSLGALDDVEDEATDTEVDAADVKPTSLLYAQSTEVVWMADYDPRALYMSSLLSLPDPAVITSSAITVTGSLRYGASDQATFWWNSDEELLNTPKIAFHAKDRKKGFRIQFYEDLSEGGEIKHGRELARCEGPHFGLNLKLDLIGTYQFERLRDLRQYVLIRSSEKANASITMQMHNTAVELHMQTDYKRYSCVCRAENVIPIVSGPRISATGFKYEYEDWEDVEDPEGLVFTCTIKTEKPGEGPLVTFWCNAAISKNRPWVIGRLPLVGLKCGQLDAKGSCEWFTKVSLSTSLGARY</sequence>
<protein>
    <submittedName>
        <fullName evidence="1">Uncharacterized protein</fullName>
    </submittedName>
</protein>
<accession>A0A165DNW8</accession>
<reference evidence="1 2" key="1">
    <citation type="journal article" date="2016" name="Mol. Biol. Evol.">
        <title>Comparative Genomics of Early-Diverging Mushroom-Forming Fungi Provides Insights into the Origins of Lignocellulose Decay Capabilities.</title>
        <authorList>
            <person name="Nagy L.G."/>
            <person name="Riley R."/>
            <person name="Tritt A."/>
            <person name="Adam C."/>
            <person name="Daum C."/>
            <person name="Floudas D."/>
            <person name="Sun H."/>
            <person name="Yadav J.S."/>
            <person name="Pangilinan J."/>
            <person name="Larsson K.H."/>
            <person name="Matsuura K."/>
            <person name="Barry K."/>
            <person name="Labutti K."/>
            <person name="Kuo R."/>
            <person name="Ohm R.A."/>
            <person name="Bhattacharya S.S."/>
            <person name="Shirouzu T."/>
            <person name="Yoshinaga Y."/>
            <person name="Martin F.M."/>
            <person name="Grigoriev I.V."/>
            <person name="Hibbett D.S."/>
        </authorList>
    </citation>
    <scope>NUCLEOTIDE SEQUENCE [LARGE SCALE GENOMIC DNA]</scope>
    <source>
        <strain evidence="1 2">HHB12733</strain>
    </source>
</reference>